<dbReference type="InterPro" id="IPR050595">
    <property type="entry name" value="Bact_response_regulator"/>
</dbReference>
<dbReference type="Gene3D" id="3.40.50.2300">
    <property type="match status" value="1"/>
</dbReference>
<dbReference type="PANTHER" id="PTHR44591">
    <property type="entry name" value="STRESS RESPONSE REGULATOR PROTEIN 1"/>
    <property type="match status" value="1"/>
</dbReference>
<dbReference type="SMART" id="SM00448">
    <property type="entry name" value="REC"/>
    <property type="match status" value="1"/>
</dbReference>
<dbReference type="PANTHER" id="PTHR44591:SF3">
    <property type="entry name" value="RESPONSE REGULATORY DOMAIN-CONTAINING PROTEIN"/>
    <property type="match status" value="1"/>
</dbReference>
<dbReference type="InterPro" id="IPR011006">
    <property type="entry name" value="CheY-like_superfamily"/>
</dbReference>
<feature type="non-terminal residue" evidence="3">
    <location>
        <position position="167"/>
    </location>
</feature>
<accession>X1IQ29</accession>
<dbReference type="GO" id="GO:0000160">
    <property type="term" value="P:phosphorelay signal transduction system"/>
    <property type="evidence" value="ECO:0007669"/>
    <property type="project" value="InterPro"/>
</dbReference>
<dbReference type="CDD" id="cd00156">
    <property type="entry name" value="REC"/>
    <property type="match status" value="1"/>
</dbReference>
<name>X1IQ29_9ZZZZ</name>
<dbReference type="Pfam" id="PF00072">
    <property type="entry name" value="Response_reg"/>
    <property type="match status" value="1"/>
</dbReference>
<sequence length="167" mass="19402">MKKKILWVDDEIASLLSQVTILENYGYDVKEAMSGHDALAMIEREDFDLVLLDEQMPGIDGMETFKGIRLHSPYLPVIMVTKSEDIALVDEAFGYRMDDFLIKPINPKQLLATVKRVVDRQSIISVKLAEEYTKAMQELSKDRLIGINWNEWIEIHRKLSKWDNIFQ</sequence>
<dbReference type="AlphaFoldDB" id="X1IQ29"/>
<dbReference type="PROSITE" id="PS50110">
    <property type="entry name" value="RESPONSE_REGULATORY"/>
    <property type="match status" value="1"/>
</dbReference>
<keyword evidence="1" id="KW-0597">Phosphoprotein</keyword>
<proteinExistence type="predicted"/>
<evidence type="ECO:0000259" key="2">
    <source>
        <dbReference type="PROSITE" id="PS50110"/>
    </source>
</evidence>
<dbReference type="InterPro" id="IPR001789">
    <property type="entry name" value="Sig_transdc_resp-reg_receiver"/>
</dbReference>
<organism evidence="3">
    <name type="scientific">marine sediment metagenome</name>
    <dbReference type="NCBI Taxonomy" id="412755"/>
    <lineage>
        <taxon>unclassified sequences</taxon>
        <taxon>metagenomes</taxon>
        <taxon>ecological metagenomes</taxon>
    </lineage>
</organism>
<dbReference type="SUPFAM" id="SSF52172">
    <property type="entry name" value="CheY-like"/>
    <property type="match status" value="1"/>
</dbReference>
<comment type="caution">
    <text evidence="3">The sequence shown here is derived from an EMBL/GenBank/DDBJ whole genome shotgun (WGS) entry which is preliminary data.</text>
</comment>
<evidence type="ECO:0000313" key="3">
    <source>
        <dbReference type="EMBL" id="GAH83807.1"/>
    </source>
</evidence>
<protein>
    <recommendedName>
        <fullName evidence="2">Response regulatory domain-containing protein</fullName>
    </recommendedName>
</protein>
<gene>
    <name evidence="3" type="ORF">S03H2_63306</name>
</gene>
<reference evidence="3" key="1">
    <citation type="journal article" date="2014" name="Front. Microbiol.">
        <title>High frequency of phylogenetically diverse reductive dehalogenase-homologous genes in deep subseafloor sedimentary metagenomes.</title>
        <authorList>
            <person name="Kawai M."/>
            <person name="Futagami T."/>
            <person name="Toyoda A."/>
            <person name="Takaki Y."/>
            <person name="Nishi S."/>
            <person name="Hori S."/>
            <person name="Arai W."/>
            <person name="Tsubouchi T."/>
            <person name="Morono Y."/>
            <person name="Uchiyama I."/>
            <person name="Ito T."/>
            <person name="Fujiyama A."/>
            <person name="Inagaki F."/>
            <person name="Takami H."/>
        </authorList>
    </citation>
    <scope>NUCLEOTIDE SEQUENCE</scope>
    <source>
        <strain evidence="3">Expedition CK06-06</strain>
    </source>
</reference>
<dbReference type="EMBL" id="BARU01041004">
    <property type="protein sequence ID" value="GAH83807.1"/>
    <property type="molecule type" value="Genomic_DNA"/>
</dbReference>
<feature type="domain" description="Response regulatory" evidence="2">
    <location>
        <begin position="4"/>
        <end position="118"/>
    </location>
</feature>
<evidence type="ECO:0000256" key="1">
    <source>
        <dbReference type="ARBA" id="ARBA00022553"/>
    </source>
</evidence>